<feature type="compositionally biased region" description="Polar residues" evidence="1">
    <location>
        <begin position="402"/>
        <end position="411"/>
    </location>
</feature>
<accession>A0A395M5K5</accession>
<evidence type="ECO:0008006" key="4">
    <source>
        <dbReference type="Google" id="ProtNLM"/>
    </source>
</evidence>
<dbReference type="AlphaFoldDB" id="A0A395M5K5"/>
<dbReference type="EMBL" id="PHFL01000001">
    <property type="protein sequence ID" value="RFM25498.1"/>
    <property type="molecule type" value="Genomic_DNA"/>
</dbReference>
<feature type="region of interest" description="Disordered" evidence="1">
    <location>
        <begin position="349"/>
        <end position="368"/>
    </location>
</feature>
<sequence length="518" mass="59021">MSETTPIYEKVANKLSAHLGDLSEFSYSALQLLPLPALLKNLFFNELRREAHEELRRFKSEKFLFGHSSLAPYRNALADAAAKLSVLPREDCLRLLKHSTRLTYEYLSRPQHFLSRYLYAESYELKAETICTTLQLFTEYTYLTEVMQQYIAKKKVESLSEERFEKLIADIDKKVCATYSSAEWMHLLEPLYEFYVLGGEIKIPISELQIFLREKDALAALSLLTKLREHGIDALKKEDMIMVFEGEIGPLLEKKKVAKSTQELEKTIISHLSQHLIEEALREPAHTKVGASPLPIPEDETLLLQNIFPKVAHSPKESSVEPVQALTESGSTEQIESAADVSSQLHLEAAEQPAGKANNPEPMPNMPLAASSAEITSVQNAPEEKAVKAQQGSRSEEKLLAQSEQVTQTPKQAPKSIHHSEPLALPIVPPVKVDTQRELRDLREMISLSDRKKIIKRIFKGNEENYERAITALNQKKTWREASLYLDQEVFKRYNVDEYSMEAVRLTDTVFERHFNKN</sequence>
<feature type="region of interest" description="Disordered" evidence="1">
    <location>
        <begin position="313"/>
        <end position="344"/>
    </location>
</feature>
<organism evidence="2 3">
    <name type="scientific">Candidatus Thermochlorobacter aerophilus</name>
    <dbReference type="NCBI Taxonomy" id="1868324"/>
    <lineage>
        <taxon>Bacteria</taxon>
        <taxon>Pseudomonadati</taxon>
        <taxon>Chlorobiota</taxon>
        <taxon>Chlorobiia</taxon>
        <taxon>Chlorobiales</taxon>
        <taxon>Candidatus Thermochlorobacteriaceae</taxon>
        <taxon>Candidatus Thermochlorobacter</taxon>
    </lineage>
</organism>
<feature type="region of interest" description="Disordered" evidence="1">
    <location>
        <begin position="374"/>
        <end position="420"/>
    </location>
</feature>
<feature type="compositionally biased region" description="Polar residues" evidence="1">
    <location>
        <begin position="326"/>
        <end position="344"/>
    </location>
</feature>
<evidence type="ECO:0000313" key="3">
    <source>
        <dbReference type="Proteomes" id="UP000266389"/>
    </source>
</evidence>
<gene>
    <name evidence="2" type="ORF">D0433_00255</name>
</gene>
<comment type="caution">
    <text evidence="2">The sequence shown here is derived from an EMBL/GenBank/DDBJ whole genome shotgun (WGS) entry which is preliminary data.</text>
</comment>
<reference evidence="2 3" key="1">
    <citation type="journal article" date="2011" name="ISME J.">
        <title>Community ecology of hot spring cyanobacterial mats: predominant populations and their functional potential.</title>
        <authorList>
            <person name="Klatt C.G."/>
            <person name="Wood J.M."/>
            <person name="Rusch D.B."/>
            <person name="Bateson M.M."/>
            <person name="Hamamura N."/>
            <person name="Heidelberg J.F."/>
            <person name="Grossman A.R."/>
            <person name="Bhaya D."/>
            <person name="Cohan F.M."/>
            <person name="Kuhl M."/>
            <person name="Bryant D.A."/>
            <person name="Ward D.M."/>
        </authorList>
    </citation>
    <scope>NUCLEOTIDE SEQUENCE [LARGE SCALE GENOMIC DNA]</scope>
    <source>
        <strain evidence="2">OS</strain>
    </source>
</reference>
<dbReference type="Proteomes" id="UP000266389">
    <property type="component" value="Unassembled WGS sequence"/>
</dbReference>
<name>A0A395M5K5_9BACT</name>
<protein>
    <recommendedName>
        <fullName evidence="4">TerB-C domain-containing protein</fullName>
    </recommendedName>
</protein>
<evidence type="ECO:0000313" key="2">
    <source>
        <dbReference type="EMBL" id="RFM25498.1"/>
    </source>
</evidence>
<proteinExistence type="predicted"/>
<evidence type="ECO:0000256" key="1">
    <source>
        <dbReference type="SAM" id="MobiDB-lite"/>
    </source>
</evidence>